<reference evidence="3" key="2">
    <citation type="submission" date="2023-01" db="EMBL/GenBank/DDBJ databases">
        <title>Gilvimarinus xylanilyticus HB14 isolated from Caulerpa lentillifera aquaculture base in Hainan, China.</title>
        <authorList>
            <person name="Zhang Y.-J."/>
        </authorList>
    </citation>
    <scope>NUCLEOTIDE SEQUENCE</scope>
    <source>
        <strain evidence="3">HB14</strain>
    </source>
</reference>
<dbReference type="PROSITE" id="PS51257">
    <property type="entry name" value="PROKAR_LIPOPROTEIN"/>
    <property type="match status" value="1"/>
</dbReference>
<feature type="signal peptide" evidence="1">
    <location>
        <begin position="1"/>
        <end position="20"/>
    </location>
</feature>
<keyword evidence="4" id="KW-1185">Reference proteome</keyword>
<dbReference type="SMART" id="SM00867">
    <property type="entry name" value="YceI"/>
    <property type="match status" value="1"/>
</dbReference>
<feature type="domain" description="Lipid/polyisoprenoid-binding YceI-like" evidence="2">
    <location>
        <begin position="41"/>
        <end position="205"/>
    </location>
</feature>
<gene>
    <name evidence="3" type="ORF">M6D89_05295</name>
</gene>
<protein>
    <submittedName>
        <fullName evidence="3">YceI family protein</fullName>
    </submittedName>
</protein>
<proteinExistence type="predicted"/>
<name>A0A9X2I4D4_9GAMM</name>
<comment type="caution">
    <text evidence="3">The sequence shown here is derived from an EMBL/GenBank/DDBJ whole genome shotgun (WGS) entry which is preliminary data.</text>
</comment>
<dbReference type="InterPro" id="IPR036761">
    <property type="entry name" value="TTHA0802/YceI-like_sf"/>
</dbReference>
<evidence type="ECO:0000313" key="3">
    <source>
        <dbReference type="EMBL" id="MCP8898712.1"/>
    </source>
</evidence>
<feature type="chain" id="PRO_5041000862" evidence="1">
    <location>
        <begin position="21"/>
        <end position="207"/>
    </location>
</feature>
<dbReference type="EMBL" id="JAMFTH010000001">
    <property type="protein sequence ID" value="MCP8898712.1"/>
    <property type="molecule type" value="Genomic_DNA"/>
</dbReference>
<accession>A0A9X2I4D4</accession>
<dbReference type="AlphaFoldDB" id="A0A9X2I4D4"/>
<keyword evidence="1" id="KW-0732">Signal</keyword>
<dbReference type="PANTHER" id="PTHR34406:SF1">
    <property type="entry name" value="PROTEIN YCEI"/>
    <property type="match status" value="1"/>
</dbReference>
<organism evidence="3 4">
    <name type="scientific">Gilvimarinus xylanilyticus</name>
    <dbReference type="NCBI Taxonomy" id="2944139"/>
    <lineage>
        <taxon>Bacteria</taxon>
        <taxon>Pseudomonadati</taxon>
        <taxon>Pseudomonadota</taxon>
        <taxon>Gammaproteobacteria</taxon>
        <taxon>Cellvibrionales</taxon>
        <taxon>Cellvibrionaceae</taxon>
        <taxon>Gilvimarinus</taxon>
    </lineage>
</organism>
<dbReference type="Gene3D" id="2.40.128.110">
    <property type="entry name" value="Lipid/polyisoprenoid-binding, YceI-like"/>
    <property type="match status" value="1"/>
</dbReference>
<dbReference type="Proteomes" id="UP001139319">
    <property type="component" value="Unassembled WGS sequence"/>
</dbReference>
<dbReference type="PANTHER" id="PTHR34406">
    <property type="entry name" value="PROTEIN YCEI"/>
    <property type="match status" value="1"/>
</dbReference>
<evidence type="ECO:0000313" key="4">
    <source>
        <dbReference type="Proteomes" id="UP001139319"/>
    </source>
</evidence>
<evidence type="ECO:0000256" key="1">
    <source>
        <dbReference type="SAM" id="SignalP"/>
    </source>
</evidence>
<reference evidence="3" key="1">
    <citation type="submission" date="2022-05" db="EMBL/GenBank/DDBJ databases">
        <authorList>
            <person name="Sun H.-N."/>
        </authorList>
    </citation>
    <scope>NUCLEOTIDE SEQUENCE</scope>
    <source>
        <strain evidence="3">HB14</strain>
    </source>
</reference>
<sequence>MSGNNARACVILFFVSQLLSGCGALLSGSVETDLTALEPGNYTLDPHHTTVLFKVSHLGVSQFVGRFNRARAELDYRPDDSAASAIHASVNIDSLDVNRPDFAETLKSCDWLCAERYPEARFESKGRANQSGNRLIFTGELLFRGVRQPAELGVTINGATTNRLNGDYILGFEARLHFKRSAFAMDKYIPAVGDNVAVEIYAEFIRR</sequence>
<dbReference type="RefSeq" id="WP_253966981.1">
    <property type="nucleotide sequence ID" value="NZ_JAMFTH010000001.1"/>
</dbReference>
<dbReference type="InterPro" id="IPR007372">
    <property type="entry name" value="Lipid/polyisoprenoid-bd_YceI"/>
</dbReference>
<dbReference type="Pfam" id="PF04264">
    <property type="entry name" value="YceI"/>
    <property type="match status" value="1"/>
</dbReference>
<dbReference type="SUPFAM" id="SSF101874">
    <property type="entry name" value="YceI-like"/>
    <property type="match status" value="1"/>
</dbReference>
<evidence type="ECO:0000259" key="2">
    <source>
        <dbReference type="SMART" id="SM00867"/>
    </source>
</evidence>